<protein>
    <submittedName>
        <fullName evidence="1">Uncharacterized protein</fullName>
    </submittedName>
</protein>
<accession>A0AAD5Y0V9</accession>
<reference evidence="1" key="1">
    <citation type="submission" date="2020-05" db="EMBL/GenBank/DDBJ databases">
        <title>Phylogenomic resolution of chytrid fungi.</title>
        <authorList>
            <person name="Stajich J.E."/>
            <person name="Amses K."/>
            <person name="Simmons R."/>
            <person name="Seto K."/>
            <person name="Myers J."/>
            <person name="Bonds A."/>
            <person name="Quandt C.A."/>
            <person name="Barry K."/>
            <person name="Liu P."/>
            <person name="Grigoriev I."/>
            <person name="Longcore J.E."/>
            <person name="James T.Y."/>
        </authorList>
    </citation>
    <scope>NUCLEOTIDE SEQUENCE</scope>
    <source>
        <strain evidence="1">PLAUS21</strain>
    </source>
</reference>
<comment type="caution">
    <text evidence="1">The sequence shown here is derived from an EMBL/GenBank/DDBJ whole genome shotgun (WGS) entry which is preliminary data.</text>
</comment>
<evidence type="ECO:0000313" key="2">
    <source>
        <dbReference type="Proteomes" id="UP001210925"/>
    </source>
</evidence>
<gene>
    <name evidence="1" type="ORF">HK103_001435</name>
</gene>
<dbReference type="Proteomes" id="UP001210925">
    <property type="component" value="Unassembled WGS sequence"/>
</dbReference>
<sequence>MAKARIEIDYRDSFNLTGSSITIDTGVQSSTFTESAGPIMFVTFPLSDGGNPADYPFDQYSIDYYIQVKDT</sequence>
<dbReference type="AlphaFoldDB" id="A0AAD5Y0V9"/>
<organism evidence="1 2">
    <name type="scientific">Boothiomyces macroporosus</name>
    <dbReference type="NCBI Taxonomy" id="261099"/>
    <lineage>
        <taxon>Eukaryota</taxon>
        <taxon>Fungi</taxon>
        <taxon>Fungi incertae sedis</taxon>
        <taxon>Chytridiomycota</taxon>
        <taxon>Chytridiomycota incertae sedis</taxon>
        <taxon>Chytridiomycetes</taxon>
        <taxon>Rhizophydiales</taxon>
        <taxon>Terramycetaceae</taxon>
        <taxon>Boothiomyces</taxon>
    </lineage>
</organism>
<keyword evidence="2" id="KW-1185">Reference proteome</keyword>
<dbReference type="EMBL" id="JADGKB010000139">
    <property type="protein sequence ID" value="KAJ3252497.1"/>
    <property type="molecule type" value="Genomic_DNA"/>
</dbReference>
<proteinExistence type="predicted"/>
<evidence type="ECO:0000313" key="1">
    <source>
        <dbReference type="EMBL" id="KAJ3252497.1"/>
    </source>
</evidence>
<name>A0AAD5Y0V9_9FUNG</name>